<feature type="coiled-coil region" evidence="1">
    <location>
        <begin position="176"/>
        <end position="203"/>
    </location>
</feature>
<dbReference type="InterPro" id="IPR051870">
    <property type="entry name" value="Elongin-A_domain"/>
</dbReference>
<comment type="caution">
    <text evidence="3">The sequence shown here is derived from an EMBL/GenBank/DDBJ whole genome shotgun (WGS) entry which is preliminary data.</text>
</comment>
<evidence type="ECO:0000256" key="2">
    <source>
        <dbReference type="SAM" id="MobiDB-lite"/>
    </source>
</evidence>
<feature type="compositionally biased region" description="Pro residues" evidence="2">
    <location>
        <begin position="24"/>
        <end position="46"/>
    </location>
</feature>
<protein>
    <submittedName>
        <fullName evidence="3">RNA polymerase II transcription factor SIII subunit A-domain-containing protein</fullName>
    </submittedName>
</protein>
<dbReference type="AlphaFoldDB" id="A0A1Y2B4Q9"/>
<feature type="compositionally biased region" description="Low complexity" evidence="2">
    <location>
        <begin position="344"/>
        <end position="363"/>
    </location>
</feature>
<feature type="region of interest" description="Disordered" evidence="2">
    <location>
        <begin position="1"/>
        <end position="62"/>
    </location>
</feature>
<organism evidence="3 4">
    <name type="scientific">Naematelia encephala</name>
    <dbReference type="NCBI Taxonomy" id="71784"/>
    <lineage>
        <taxon>Eukaryota</taxon>
        <taxon>Fungi</taxon>
        <taxon>Dikarya</taxon>
        <taxon>Basidiomycota</taxon>
        <taxon>Agaricomycotina</taxon>
        <taxon>Tremellomycetes</taxon>
        <taxon>Tremellales</taxon>
        <taxon>Naemateliaceae</taxon>
        <taxon>Naematelia</taxon>
    </lineage>
</organism>
<dbReference type="PANTHER" id="PTHR15141">
    <property type="entry name" value="TRANSCRIPTION ELONGATION FACTOR B POLYPEPTIDE 3"/>
    <property type="match status" value="1"/>
</dbReference>
<dbReference type="STRING" id="71784.A0A1Y2B4Q9"/>
<name>A0A1Y2B4Q9_9TREE</name>
<keyword evidence="1" id="KW-0175">Coiled coil</keyword>
<feature type="region of interest" description="Disordered" evidence="2">
    <location>
        <begin position="219"/>
        <end position="256"/>
    </location>
</feature>
<dbReference type="EMBL" id="MCFC01000023">
    <property type="protein sequence ID" value="ORY29818.1"/>
    <property type="molecule type" value="Genomic_DNA"/>
</dbReference>
<dbReference type="PANTHER" id="PTHR15141:SF76">
    <property type="entry name" value="TRANSCRIPTION ELONGATION FACTOR B POLYPEPTIDE 3"/>
    <property type="match status" value="1"/>
</dbReference>
<keyword evidence="4" id="KW-1185">Reference proteome</keyword>
<evidence type="ECO:0000256" key="1">
    <source>
        <dbReference type="SAM" id="Coils"/>
    </source>
</evidence>
<feature type="compositionally biased region" description="Polar residues" evidence="2">
    <location>
        <begin position="329"/>
        <end position="343"/>
    </location>
</feature>
<feature type="compositionally biased region" description="Basic and acidic residues" evidence="2">
    <location>
        <begin position="377"/>
        <end position="392"/>
    </location>
</feature>
<feature type="compositionally biased region" description="Low complexity" evidence="2">
    <location>
        <begin position="306"/>
        <end position="318"/>
    </location>
</feature>
<dbReference type="InterPro" id="IPR010684">
    <property type="entry name" value="RNA_pol_II_trans_fac_SIII_A"/>
</dbReference>
<dbReference type="GO" id="GO:0070449">
    <property type="term" value="C:elongin complex"/>
    <property type="evidence" value="ECO:0007669"/>
    <property type="project" value="InterPro"/>
</dbReference>
<feature type="compositionally biased region" description="Polar residues" evidence="2">
    <location>
        <begin position="51"/>
        <end position="62"/>
    </location>
</feature>
<accession>A0A1Y2B4Q9</accession>
<gene>
    <name evidence="3" type="ORF">BCR39DRAFT_531137</name>
</gene>
<evidence type="ECO:0000313" key="3">
    <source>
        <dbReference type="EMBL" id="ORY29818.1"/>
    </source>
</evidence>
<dbReference type="GO" id="GO:0006368">
    <property type="term" value="P:transcription elongation by RNA polymerase II"/>
    <property type="evidence" value="ECO:0007669"/>
    <property type="project" value="InterPro"/>
</dbReference>
<dbReference type="InParanoid" id="A0A1Y2B4Q9"/>
<dbReference type="OrthoDB" id="21513at2759"/>
<sequence>MPAVDPLEYLEEDESSNLFGSSPEPDPLDAPGPSRRPLPYLPPQPRLPITTPDTTRQVGQTRQSRLEELRKRKAPFVEIHPSHGAASLQTFCMSVIKANSSRIYDIGDLEYHVVRGFIDHLPMEQLSEVESNSKHIRKDTDWLWEIFLLTDFPLFHERCNSRQGQQRDRGWRRMYKKAIEDQAERQQAAMAKVAERYKQLESERASKKLVMVEKLATTQRGARRGAAAGRSGGLPSIPGPRRLAEPKTTASAVPKATSALAKARVDAQRARVAMTHASGRFIPQPVKPPRRKGGTNELFSKPYLAPSHTPTSTSTISPLAKPRAEPLPGSQSPIPGSYPTSQSAAVRAALPAHLASSSAASSPDEGASQRASATDRLLSESSKRFRVPDEPSSKLVPIKRARIENFEPPKPNRPIVDFFGDSPASIPQQDKRKEADAVDSDDTNRGEIGGSPGKPRLTPTPGIHRPAAGSKEENEKLAGVLFRKKKPRVSA</sequence>
<reference evidence="3 4" key="1">
    <citation type="submission" date="2016-07" db="EMBL/GenBank/DDBJ databases">
        <title>Pervasive Adenine N6-methylation of Active Genes in Fungi.</title>
        <authorList>
            <consortium name="DOE Joint Genome Institute"/>
            <person name="Mondo S.J."/>
            <person name="Dannebaum R.O."/>
            <person name="Kuo R.C."/>
            <person name="Labutti K."/>
            <person name="Haridas S."/>
            <person name="Kuo A."/>
            <person name="Salamov A."/>
            <person name="Ahrendt S.R."/>
            <person name="Lipzen A."/>
            <person name="Sullivan W."/>
            <person name="Andreopoulos W.B."/>
            <person name="Clum A."/>
            <person name="Lindquist E."/>
            <person name="Daum C."/>
            <person name="Ramamoorthy G.K."/>
            <person name="Gryganskyi A."/>
            <person name="Culley D."/>
            <person name="Magnuson J.K."/>
            <person name="James T.Y."/>
            <person name="O'Malley M.A."/>
            <person name="Stajich J.E."/>
            <person name="Spatafora J.W."/>
            <person name="Visel A."/>
            <person name="Grigoriev I.V."/>
        </authorList>
    </citation>
    <scope>NUCLEOTIDE SEQUENCE [LARGE SCALE GENOMIC DNA]</scope>
    <source>
        <strain evidence="3 4">68-887.2</strain>
    </source>
</reference>
<feature type="region of interest" description="Disordered" evidence="2">
    <location>
        <begin position="270"/>
        <end position="491"/>
    </location>
</feature>
<dbReference type="Proteomes" id="UP000193986">
    <property type="component" value="Unassembled WGS sequence"/>
</dbReference>
<dbReference type="Gene3D" id="6.10.250.3180">
    <property type="match status" value="1"/>
</dbReference>
<feature type="compositionally biased region" description="Basic residues" evidence="2">
    <location>
        <begin position="482"/>
        <end position="491"/>
    </location>
</feature>
<dbReference type="Pfam" id="PF06881">
    <property type="entry name" value="Elongin_A"/>
    <property type="match status" value="1"/>
</dbReference>
<proteinExistence type="predicted"/>
<evidence type="ECO:0000313" key="4">
    <source>
        <dbReference type="Proteomes" id="UP000193986"/>
    </source>
</evidence>